<dbReference type="Proteomes" id="UP001620626">
    <property type="component" value="Unassembled WGS sequence"/>
</dbReference>
<comment type="caution">
    <text evidence="2">The sequence shown here is derived from an EMBL/GenBank/DDBJ whole genome shotgun (WGS) entry which is preliminary data.</text>
</comment>
<gene>
    <name evidence="2" type="ORF">niasHT_011203</name>
</gene>
<dbReference type="EMBL" id="JBICBT010000455">
    <property type="protein sequence ID" value="KAL3113140.1"/>
    <property type="molecule type" value="Genomic_DNA"/>
</dbReference>
<reference evidence="2 3" key="1">
    <citation type="submission" date="2024-10" db="EMBL/GenBank/DDBJ databases">
        <authorList>
            <person name="Kim D."/>
        </authorList>
    </citation>
    <scope>NUCLEOTIDE SEQUENCE [LARGE SCALE GENOMIC DNA]</scope>
    <source>
        <strain evidence="2">BH-2024</strain>
    </source>
</reference>
<proteinExistence type="predicted"/>
<protein>
    <submittedName>
        <fullName evidence="2">Uncharacterized protein</fullName>
    </submittedName>
</protein>
<feature type="compositionally biased region" description="Polar residues" evidence="1">
    <location>
        <begin position="1"/>
        <end position="12"/>
    </location>
</feature>
<keyword evidence="3" id="KW-1185">Reference proteome</keyword>
<dbReference type="AlphaFoldDB" id="A0ABD2LEN2"/>
<feature type="region of interest" description="Disordered" evidence="1">
    <location>
        <begin position="1"/>
        <end position="30"/>
    </location>
</feature>
<name>A0ABD2LEN2_9BILA</name>
<evidence type="ECO:0000256" key="1">
    <source>
        <dbReference type="SAM" id="MobiDB-lite"/>
    </source>
</evidence>
<evidence type="ECO:0000313" key="2">
    <source>
        <dbReference type="EMBL" id="KAL3113140.1"/>
    </source>
</evidence>
<evidence type="ECO:0000313" key="3">
    <source>
        <dbReference type="Proteomes" id="UP001620626"/>
    </source>
</evidence>
<accession>A0ABD2LEN2</accession>
<organism evidence="2 3">
    <name type="scientific">Heterodera trifolii</name>
    <dbReference type="NCBI Taxonomy" id="157864"/>
    <lineage>
        <taxon>Eukaryota</taxon>
        <taxon>Metazoa</taxon>
        <taxon>Ecdysozoa</taxon>
        <taxon>Nematoda</taxon>
        <taxon>Chromadorea</taxon>
        <taxon>Rhabditida</taxon>
        <taxon>Tylenchina</taxon>
        <taxon>Tylenchomorpha</taxon>
        <taxon>Tylenchoidea</taxon>
        <taxon>Heteroderidae</taxon>
        <taxon>Heteroderinae</taxon>
        <taxon>Heterodera</taxon>
    </lineage>
</organism>
<sequence length="448" mass="49405">MAEIRTSSSTIGNVPIGARGNDPTDLDGNGRADAIGNVRIVARGNVPTNAIDNVPIIARGNVPTNAIGNVSIGARENGTTADKESAIVRQKRQTESLRDAFVNSFWRTLDPKTGQLRTNAAADPAGLELGKNVVFAMEPSHCYDKCPCKWGNCIKVPDGSIILKEADECCAANFQLKCCEHGSCLGELTYQFVVKIGDKVHIDNYQVVPTVSCQLAMAIIGVKYIHRMDYQTGILSINLGTLVSLEKNFLREDEQDCKQCGWSICSRATDAETGIQTFTCHCCDVLELVRTDWKWTDQCHYQTDLLNDGHYCPKCNWKIRYNNHAFSCCDKEALKNCSELLLKPEDVSFILEKKQKYSPPSGNATCLQLMAEKCPCGWGNCKKRQGRRENTCCAAHHDLVCCEGEKPAGNSAPESSVTNAKMPTVFVLLIIMSKMLINRFVDTNLCEN</sequence>